<dbReference type="Proteomes" id="UP001526201">
    <property type="component" value="Unassembled WGS sequence"/>
</dbReference>
<reference evidence="1 2" key="1">
    <citation type="journal article" date="2022" name="BMC Genomics">
        <title>Comparative genome analysis of mycobacteria focusing on tRNA and non-coding RNA.</title>
        <authorList>
            <person name="Behra P.R.K."/>
            <person name="Pettersson B.M.F."/>
            <person name="Ramesh M."/>
            <person name="Das S."/>
            <person name="Dasgupta S."/>
            <person name="Kirsebom L.A."/>
        </authorList>
    </citation>
    <scope>NUCLEOTIDE SEQUENCE [LARGE SCALE GENOMIC DNA]</scope>
    <source>
        <strain evidence="1 2">DSM 44078</strain>
    </source>
</reference>
<gene>
    <name evidence="1" type="ORF">H7J73_08400</name>
</gene>
<organism evidence="1 2">
    <name type="scientific">Mycolicibacterium komossense</name>
    <dbReference type="NCBI Taxonomy" id="1779"/>
    <lineage>
        <taxon>Bacteria</taxon>
        <taxon>Bacillati</taxon>
        <taxon>Actinomycetota</taxon>
        <taxon>Actinomycetes</taxon>
        <taxon>Mycobacteriales</taxon>
        <taxon>Mycobacteriaceae</taxon>
        <taxon>Mycolicibacterium</taxon>
    </lineage>
</organism>
<proteinExistence type="predicted"/>
<protein>
    <submittedName>
        <fullName evidence="1">Phage tail protein</fullName>
    </submittedName>
</protein>
<dbReference type="RefSeq" id="WP_264066885.1">
    <property type="nucleotide sequence ID" value="NZ_JACKTY010000020.1"/>
</dbReference>
<keyword evidence="2" id="KW-1185">Reference proteome</keyword>
<evidence type="ECO:0000313" key="2">
    <source>
        <dbReference type="Proteomes" id="UP001526201"/>
    </source>
</evidence>
<evidence type="ECO:0000313" key="1">
    <source>
        <dbReference type="EMBL" id="MCV7226053.1"/>
    </source>
</evidence>
<sequence>MTITEADIDDFYANHQFPTTGDATALFQAMLQSTWVGLVGDPDTPPMVGATLEMVDGKAVITTTVLIGPRGFPGKNAPMIELHWPVPLNDDDEIDLPVNWGPELKNHGFLYGGLVYVWDGVNDFHAALPGPQGKTGATPKITLQYETIPMSERTPEVIAAGDQVIPGGTPELPVFKIRSLSPQGPQGVMGPVEGLTNYDPNTAGGGKSFGKVFGVLANNKWGPTDLSTKRVQFGTIPEQAFSNFNGLAQRAPILSYTLPVCEEDSVLRVGGHFYAFGVELDSDPLTIGCEVRLGDPLSGQLIGRGKGTIIGWTQVGPHFSSPSTPTVAAAPDNGVGLVPAGSAPTIHVALVNDGLFGAYIFNRTDAQLDWMLIPQ</sequence>
<name>A0ABT3C9E0_9MYCO</name>
<dbReference type="EMBL" id="JACKTY010000020">
    <property type="protein sequence ID" value="MCV7226053.1"/>
    <property type="molecule type" value="Genomic_DNA"/>
</dbReference>
<accession>A0ABT3C9E0</accession>
<comment type="caution">
    <text evidence="1">The sequence shown here is derived from an EMBL/GenBank/DDBJ whole genome shotgun (WGS) entry which is preliminary data.</text>
</comment>